<proteinExistence type="predicted"/>
<evidence type="ECO:0000256" key="1">
    <source>
        <dbReference type="SAM" id="MobiDB-lite"/>
    </source>
</evidence>
<protein>
    <submittedName>
        <fullName evidence="2">Uncharacterized protein</fullName>
    </submittedName>
</protein>
<keyword evidence="3" id="KW-1185">Reference proteome</keyword>
<reference evidence="2" key="1">
    <citation type="submission" date="2022-12" db="EMBL/GenBank/DDBJ databases">
        <authorList>
            <person name="Alioto T."/>
            <person name="Alioto T."/>
            <person name="Gomez Garrido J."/>
        </authorList>
    </citation>
    <scope>NUCLEOTIDE SEQUENCE</scope>
</reference>
<gene>
    <name evidence="2" type="ORF">PODLI_1B038505</name>
</gene>
<accession>A0AA35L429</accession>
<feature type="region of interest" description="Disordered" evidence="1">
    <location>
        <begin position="32"/>
        <end position="55"/>
    </location>
</feature>
<organism evidence="2 3">
    <name type="scientific">Podarcis lilfordi</name>
    <name type="common">Lilford's wall lizard</name>
    <dbReference type="NCBI Taxonomy" id="74358"/>
    <lineage>
        <taxon>Eukaryota</taxon>
        <taxon>Metazoa</taxon>
        <taxon>Chordata</taxon>
        <taxon>Craniata</taxon>
        <taxon>Vertebrata</taxon>
        <taxon>Euteleostomi</taxon>
        <taxon>Lepidosauria</taxon>
        <taxon>Squamata</taxon>
        <taxon>Bifurcata</taxon>
        <taxon>Unidentata</taxon>
        <taxon>Episquamata</taxon>
        <taxon>Laterata</taxon>
        <taxon>Lacertibaenia</taxon>
        <taxon>Lacertidae</taxon>
        <taxon>Podarcis</taxon>
    </lineage>
</organism>
<feature type="region of interest" description="Disordered" evidence="1">
    <location>
        <begin position="99"/>
        <end position="118"/>
    </location>
</feature>
<sequence>MGMCVVGWEKGEAEREKGLAVRGGLPYSTFGSDPVPAPCTPQGNAARSSKKKLPVYPQDRVTSGLQLISNQDLCLCEESASYYEHSVCTRWSLEPQQPFVTENCPPNSSSDATSENKG</sequence>
<evidence type="ECO:0000313" key="3">
    <source>
        <dbReference type="Proteomes" id="UP001178461"/>
    </source>
</evidence>
<dbReference type="EMBL" id="OX395137">
    <property type="protein sequence ID" value="CAI5788823.1"/>
    <property type="molecule type" value="Genomic_DNA"/>
</dbReference>
<evidence type="ECO:0000313" key="2">
    <source>
        <dbReference type="EMBL" id="CAI5788823.1"/>
    </source>
</evidence>
<dbReference type="AlphaFoldDB" id="A0AA35L429"/>
<name>A0AA35L429_9SAUR</name>
<dbReference type="Proteomes" id="UP001178461">
    <property type="component" value="Chromosome 12"/>
</dbReference>